<organism evidence="3 4">
    <name type="scientific">Streptomyces harbinensis</name>
    <dbReference type="NCBI Taxonomy" id="1176198"/>
    <lineage>
        <taxon>Bacteria</taxon>
        <taxon>Bacillati</taxon>
        <taxon>Actinomycetota</taxon>
        <taxon>Actinomycetes</taxon>
        <taxon>Kitasatosporales</taxon>
        <taxon>Streptomycetaceae</taxon>
        <taxon>Streptomyces</taxon>
    </lineage>
</organism>
<keyword evidence="4" id="KW-1185">Reference proteome</keyword>
<reference evidence="4" key="1">
    <citation type="submission" date="2016-10" db="EMBL/GenBank/DDBJ databases">
        <authorList>
            <person name="Varghese N."/>
            <person name="Submissions S."/>
        </authorList>
    </citation>
    <scope>NUCLEOTIDE SEQUENCE [LARGE SCALE GENOMIC DNA]</scope>
    <source>
        <strain evidence="4">CGMCC 4.7047</strain>
    </source>
</reference>
<evidence type="ECO:0000313" key="4">
    <source>
        <dbReference type="Proteomes" id="UP000198873"/>
    </source>
</evidence>
<feature type="transmembrane region" description="Helical" evidence="2">
    <location>
        <begin position="178"/>
        <end position="197"/>
    </location>
</feature>
<feature type="transmembrane region" description="Helical" evidence="2">
    <location>
        <begin position="119"/>
        <end position="142"/>
    </location>
</feature>
<dbReference type="Proteomes" id="UP000198873">
    <property type="component" value="Unassembled WGS sequence"/>
</dbReference>
<evidence type="ECO:0000256" key="1">
    <source>
        <dbReference type="SAM" id="MobiDB-lite"/>
    </source>
</evidence>
<proteinExistence type="predicted"/>
<evidence type="ECO:0000313" key="3">
    <source>
        <dbReference type="EMBL" id="SFS67974.1"/>
    </source>
</evidence>
<keyword evidence="2" id="KW-1133">Transmembrane helix</keyword>
<evidence type="ECO:0008006" key="5">
    <source>
        <dbReference type="Google" id="ProtNLM"/>
    </source>
</evidence>
<feature type="transmembrane region" description="Helical" evidence="2">
    <location>
        <begin position="83"/>
        <end position="107"/>
    </location>
</feature>
<dbReference type="RefSeq" id="WP_093842785.1">
    <property type="nucleotide sequence ID" value="NZ_FPAB01000003.1"/>
</dbReference>
<feature type="compositionally biased region" description="Basic and acidic residues" evidence="1">
    <location>
        <begin position="246"/>
        <end position="255"/>
    </location>
</feature>
<feature type="transmembrane region" description="Helical" evidence="2">
    <location>
        <begin position="17"/>
        <end position="38"/>
    </location>
</feature>
<dbReference type="EMBL" id="FPAB01000003">
    <property type="protein sequence ID" value="SFS67974.1"/>
    <property type="molecule type" value="Genomic_DNA"/>
</dbReference>
<sequence>MGHWLERNIIEPGKLPLLLALAAFIITFAVTRCITRLIRAGRGPFHDVTGADGEHVHHVVPGVFLMLVGGFGGIAADARGLTASVVAVLFGIGAGLVLDEFALILHLQDVYWTEQGRQSVEIVVVTAAVVAMLLAGFVPLDIHNVSTEERLTRGNAIAAVLVNFALVLITLLKGKRWLALWGVLLPPVALFGAARLARPGSPWAKRLYHRHPKLAARAARRAARHDARWAGPSRRAEDWLGGTPTGERRGEGDGG</sequence>
<name>A0A1I6RTE8_9ACTN</name>
<feature type="transmembrane region" description="Helical" evidence="2">
    <location>
        <begin position="154"/>
        <end position="172"/>
    </location>
</feature>
<keyword evidence="2" id="KW-0812">Transmembrane</keyword>
<dbReference type="AlphaFoldDB" id="A0A1I6RTE8"/>
<feature type="compositionally biased region" description="Basic and acidic residues" evidence="1">
    <location>
        <begin position="225"/>
        <end position="238"/>
    </location>
</feature>
<feature type="transmembrane region" description="Helical" evidence="2">
    <location>
        <begin position="58"/>
        <end position="76"/>
    </location>
</feature>
<evidence type="ECO:0000256" key="2">
    <source>
        <dbReference type="SAM" id="Phobius"/>
    </source>
</evidence>
<protein>
    <recommendedName>
        <fullName evidence="5">Integral membrane protein</fullName>
    </recommendedName>
</protein>
<feature type="region of interest" description="Disordered" evidence="1">
    <location>
        <begin position="225"/>
        <end position="255"/>
    </location>
</feature>
<gene>
    <name evidence="3" type="ORF">SAMN05444716_103379</name>
</gene>
<keyword evidence="2" id="KW-0472">Membrane</keyword>
<dbReference type="STRING" id="1176198.SAMN05444716_103379"/>
<accession>A0A1I6RTE8</accession>